<evidence type="ECO:0000256" key="2">
    <source>
        <dbReference type="ARBA" id="ARBA00004514"/>
    </source>
</evidence>
<evidence type="ECO:0000313" key="5">
    <source>
        <dbReference type="Proteomes" id="UP001497444"/>
    </source>
</evidence>
<feature type="domain" description="SEC7" evidence="3">
    <location>
        <begin position="2"/>
        <end position="178"/>
    </location>
</feature>
<comment type="subcellular location">
    <subcellularLocation>
        <location evidence="2">Cytoplasm</location>
        <location evidence="2">Cytosol</location>
    </subcellularLocation>
    <subcellularLocation>
        <location evidence="1">Membrane</location>
        <topology evidence="1">Peripheral membrane protein</topology>
        <orientation evidence="1">Cytoplasmic side</orientation>
    </subcellularLocation>
</comment>
<dbReference type="Proteomes" id="UP001497444">
    <property type="component" value="Unassembled WGS sequence"/>
</dbReference>
<dbReference type="SUPFAM" id="SSF48425">
    <property type="entry name" value="Sec7 domain"/>
    <property type="match status" value="1"/>
</dbReference>
<proteinExistence type="predicted"/>
<dbReference type="InterPro" id="IPR035999">
    <property type="entry name" value="Sec7_dom_sf"/>
</dbReference>
<evidence type="ECO:0000256" key="1">
    <source>
        <dbReference type="ARBA" id="ARBA00004287"/>
    </source>
</evidence>
<dbReference type="PANTHER" id="PTHR10663">
    <property type="entry name" value="GUANYL-NUCLEOTIDE EXCHANGE FACTOR"/>
    <property type="match status" value="1"/>
</dbReference>
<dbReference type="EMBL" id="CAXAQS010000731">
    <property type="protein sequence ID" value="CAK9252914.1"/>
    <property type="molecule type" value="Genomic_DNA"/>
</dbReference>
<dbReference type="InterPro" id="IPR023394">
    <property type="entry name" value="Sec7_C_sf"/>
</dbReference>
<organism evidence="4 5">
    <name type="scientific">Sphagnum jensenii</name>
    <dbReference type="NCBI Taxonomy" id="128206"/>
    <lineage>
        <taxon>Eukaryota</taxon>
        <taxon>Viridiplantae</taxon>
        <taxon>Streptophyta</taxon>
        <taxon>Embryophyta</taxon>
        <taxon>Bryophyta</taxon>
        <taxon>Sphagnophytina</taxon>
        <taxon>Sphagnopsida</taxon>
        <taxon>Sphagnales</taxon>
        <taxon>Sphagnaceae</taxon>
        <taxon>Sphagnum</taxon>
    </lineage>
</organism>
<feature type="non-terminal residue" evidence="4">
    <location>
        <position position="195"/>
    </location>
</feature>
<protein>
    <recommendedName>
        <fullName evidence="3">SEC7 domain-containing protein</fullName>
    </recommendedName>
</protein>
<gene>
    <name evidence="4" type="ORF">CSSPJE1EN1_LOCUS28292</name>
</gene>
<dbReference type="Pfam" id="PF01369">
    <property type="entry name" value="Sec7"/>
    <property type="match status" value="1"/>
</dbReference>
<accession>A0ABP0VEY4</accession>
<reference evidence="4" key="1">
    <citation type="submission" date="2024-02" db="EMBL/GenBank/DDBJ databases">
        <authorList>
            <consortium name="ELIXIR-Norway"/>
            <consortium name="Elixir Norway"/>
        </authorList>
    </citation>
    <scope>NUCLEOTIDE SEQUENCE</scope>
</reference>
<evidence type="ECO:0000259" key="3">
    <source>
        <dbReference type="PROSITE" id="PS50190"/>
    </source>
</evidence>
<comment type="caution">
    <text evidence="4">The sequence shown here is derived from an EMBL/GenBank/DDBJ whole genome shotgun (WGS) entry which is preliminary data.</text>
</comment>
<name>A0ABP0VEY4_9BRYO</name>
<dbReference type="Gene3D" id="1.10.1000.11">
    <property type="entry name" value="Arf Nucleotide-binding Site Opener,domain 2"/>
    <property type="match status" value="1"/>
</dbReference>
<dbReference type="PROSITE" id="PS50190">
    <property type="entry name" value="SEC7"/>
    <property type="match status" value="1"/>
</dbReference>
<dbReference type="CDD" id="cd00171">
    <property type="entry name" value="Sec7"/>
    <property type="match status" value="1"/>
</dbReference>
<dbReference type="SMART" id="SM00222">
    <property type="entry name" value="Sec7"/>
    <property type="match status" value="1"/>
</dbReference>
<dbReference type="InterPro" id="IPR000904">
    <property type="entry name" value="Sec7_dom"/>
</dbReference>
<sequence>PPERGIQYLIQNGFIEKGNSIETQALNVARFLLSRKGISKQMIGEYVATNHSFNALVLKYFSKEIDLVALSIDSALRKFQTFFRFPGEAQKIERLVDCFANRYIECNSSENNSLMLSRDSVFILSFAIIMLNTDLHNQTNQKSRMTSQQWIQNLRGVFSEGNLNEQFLLDIYQRIKSQEFKTGADHVTQVQKVQS</sequence>
<feature type="non-terminal residue" evidence="4">
    <location>
        <position position="1"/>
    </location>
</feature>
<keyword evidence="5" id="KW-1185">Reference proteome</keyword>
<dbReference type="Gene3D" id="1.10.220.20">
    <property type="match status" value="1"/>
</dbReference>
<evidence type="ECO:0000313" key="4">
    <source>
        <dbReference type="EMBL" id="CAK9252914.1"/>
    </source>
</evidence>
<dbReference type="PANTHER" id="PTHR10663:SF342">
    <property type="entry name" value="FI21420P1"/>
    <property type="match status" value="1"/>
</dbReference>